<evidence type="ECO:0000256" key="4">
    <source>
        <dbReference type="SAM" id="MobiDB-lite"/>
    </source>
</evidence>
<gene>
    <name evidence="6 7 8 9" type="primary">LOC115736272</name>
</gene>
<protein>
    <submittedName>
        <fullName evidence="6 7">Ankyrin repeat domain-containing protein, chloroplastic</fullName>
    </submittedName>
</protein>
<accession>A0A8B8NMK2</accession>
<dbReference type="Gene3D" id="1.25.40.20">
    <property type="entry name" value="Ankyrin repeat-containing domain"/>
    <property type="match status" value="2"/>
</dbReference>
<dbReference type="RefSeq" id="XP_048128571.1">
    <property type="nucleotide sequence ID" value="XM_048272614.1"/>
</dbReference>
<name>A0A8B8NMK2_9MYRT</name>
<dbReference type="PANTHER" id="PTHR24203:SF86">
    <property type="entry name" value="PROTEASOME 26S SUBUNIT, NON-ATPASE 10"/>
    <property type="match status" value="1"/>
</dbReference>
<dbReference type="PROSITE" id="PS50297">
    <property type="entry name" value="ANK_REP_REGION"/>
    <property type="match status" value="2"/>
</dbReference>
<dbReference type="Proteomes" id="UP000827889">
    <property type="component" value="Chromosome 11"/>
</dbReference>
<dbReference type="PROSITE" id="PS50088">
    <property type="entry name" value="ANK_REPEAT"/>
    <property type="match status" value="4"/>
</dbReference>
<dbReference type="FunFam" id="1.25.40.20:FF:000485">
    <property type="entry name" value="Ankyrin repeat domain-containing protein, chloroplastic"/>
    <property type="match status" value="1"/>
</dbReference>
<evidence type="ECO:0000313" key="9">
    <source>
        <dbReference type="RefSeq" id="XP_048128571.1"/>
    </source>
</evidence>
<evidence type="ECO:0000256" key="1">
    <source>
        <dbReference type="ARBA" id="ARBA00022737"/>
    </source>
</evidence>
<dbReference type="PANTHER" id="PTHR24203">
    <property type="entry name" value="ANKYRIN REPEAT FAMILY PROTEIN"/>
    <property type="match status" value="1"/>
</dbReference>
<feature type="compositionally biased region" description="Basic and acidic residues" evidence="4">
    <location>
        <begin position="184"/>
        <end position="199"/>
    </location>
</feature>
<evidence type="ECO:0000313" key="8">
    <source>
        <dbReference type="RefSeq" id="XP_048128570.1"/>
    </source>
</evidence>
<dbReference type="InterPro" id="IPR036770">
    <property type="entry name" value="Ankyrin_rpt-contain_sf"/>
</dbReference>
<feature type="repeat" description="ANK" evidence="3">
    <location>
        <begin position="264"/>
        <end position="296"/>
    </location>
</feature>
<dbReference type="SMART" id="SM00248">
    <property type="entry name" value="ANK"/>
    <property type="match status" value="5"/>
</dbReference>
<organism evidence="5 6">
    <name type="scientific">Rhodamnia argentea</name>
    <dbReference type="NCBI Taxonomy" id="178133"/>
    <lineage>
        <taxon>Eukaryota</taxon>
        <taxon>Viridiplantae</taxon>
        <taxon>Streptophyta</taxon>
        <taxon>Embryophyta</taxon>
        <taxon>Tracheophyta</taxon>
        <taxon>Spermatophyta</taxon>
        <taxon>Magnoliopsida</taxon>
        <taxon>eudicotyledons</taxon>
        <taxon>Gunneridae</taxon>
        <taxon>Pentapetalae</taxon>
        <taxon>rosids</taxon>
        <taxon>malvids</taxon>
        <taxon>Myrtales</taxon>
        <taxon>Myrtaceae</taxon>
        <taxon>Myrtoideae</taxon>
        <taxon>Myrteae</taxon>
        <taxon>Australasian group</taxon>
        <taxon>Rhodamnia</taxon>
    </lineage>
</organism>
<evidence type="ECO:0000256" key="2">
    <source>
        <dbReference type="ARBA" id="ARBA00023043"/>
    </source>
</evidence>
<feature type="repeat" description="ANK" evidence="3">
    <location>
        <begin position="297"/>
        <end position="329"/>
    </location>
</feature>
<dbReference type="OrthoDB" id="1577640at2759"/>
<sequence length="431" mass="49189">MSVTYPQKPPFPRPFSSFSTRPLSLTTNFQFPFSRSIRFPKKLNCLPPSSQSSLAWENDIIEEEHVIGDCVVFEDGIFEDPYLQGETNHDNFIPPKRKGKKRLNEVETENLVPENWREVQAEINITKKDRRKIAQELEFGRRVEKRKQGYVPLRTVNLEEYKAYKEAKMAQLKPVALDSPSFPGKEEDKEANAGAEKELLSERVAPRNPRWEVYGRGLEDVTEFLNSGNYEPGKKPEGPRKLFTKEEKVLLNKRIPNLAAATSDKWLPLHTLAASGEFYLMNALLKHKVDINAVDKGGLSALHKAIIGKKQAIMNYLLRESANPFLRDKEGATLMHYAVQTASSQAIKILLLYNIDINLQDNDGWTPLHLAVQSQRTDVLRLLLIKGADKTIKNQDGMTPLDLCLHSGRDFRTYELIKLLKRLPKSKLIMP</sequence>
<evidence type="ECO:0000313" key="5">
    <source>
        <dbReference type="Proteomes" id="UP000827889"/>
    </source>
</evidence>
<dbReference type="RefSeq" id="XP_030523740.1">
    <property type="nucleotide sequence ID" value="XM_030667880.1"/>
</dbReference>
<feature type="repeat" description="ANK" evidence="3">
    <location>
        <begin position="330"/>
        <end position="362"/>
    </location>
</feature>
<dbReference type="KEGG" id="rarg:115736272"/>
<dbReference type="FunFam" id="1.25.40.20:FF:000461">
    <property type="entry name" value="Ankyrin repeat domain-containing protein, chloroplastic"/>
    <property type="match status" value="1"/>
</dbReference>
<dbReference type="GeneID" id="115736272"/>
<evidence type="ECO:0000313" key="7">
    <source>
        <dbReference type="RefSeq" id="XP_030523742.1"/>
    </source>
</evidence>
<dbReference type="RefSeq" id="XP_030523742.1">
    <property type="nucleotide sequence ID" value="XM_030667882.1"/>
</dbReference>
<keyword evidence="1" id="KW-0677">Repeat</keyword>
<dbReference type="Pfam" id="PF12796">
    <property type="entry name" value="Ank_2"/>
    <property type="match status" value="1"/>
</dbReference>
<keyword evidence="2 3" id="KW-0040">ANK repeat</keyword>
<dbReference type="SUPFAM" id="SSF48403">
    <property type="entry name" value="Ankyrin repeat"/>
    <property type="match status" value="1"/>
</dbReference>
<keyword evidence="5" id="KW-1185">Reference proteome</keyword>
<evidence type="ECO:0000256" key="3">
    <source>
        <dbReference type="PROSITE-ProRule" id="PRU00023"/>
    </source>
</evidence>
<dbReference type="Pfam" id="PF13637">
    <property type="entry name" value="Ank_4"/>
    <property type="match status" value="1"/>
</dbReference>
<proteinExistence type="predicted"/>
<feature type="repeat" description="ANK" evidence="3">
    <location>
        <begin position="363"/>
        <end position="395"/>
    </location>
</feature>
<dbReference type="AlphaFoldDB" id="A0A8B8NMK2"/>
<reference evidence="6 7" key="1">
    <citation type="submission" date="2025-04" db="UniProtKB">
        <authorList>
            <consortium name="RefSeq"/>
        </authorList>
    </citation>
    <scope>IDENTIFICATION</scope>
    <source>
        <tissue evidence="8 9">Leaf</tissue>
    </source>
</reference>
<feature type="region of interest" description="Disordered" evidence="4">
    <location>
        <begin position="178"/>
        <end position="199"/>
    </location>
</feature>
<dbReference type="RefSeq" id="XP_048128570.1">
    <property type="nucleotide sequence ID" value="XM_048272613.1"/>
</dbReference>
<evidence type="ECO:0000313" key="6">
    <source>
        <dbReference type="RefSeq" id="XP_030523740.1"/>
    </source>
</evidence>
<dbReference type="InterPro" id="IPR002110">
    <property type="entry name" value="Ankyrin_rpt"/>
</dbReference>